<dbReference type="Pfam" id="PF11927">
    <property type="entry name" value="HODM_asu-like"/>
    <property type="match status" value="1"/>
</dbReference>
<feature type="region of interest" description="Disordered" evidence="1">
    <location>
        <begin position="1"/>
        <end position="47"/>
    </location>
</feature>
<dbReference type="AlphaFoldDB" id="A0A9X1AF97"/>
<dbReference type="InterPro" id="IPR021848">
    <property type="entry name" value="HODM_asu-like"/>
</dbReference>
<gene>
    <name evidence="2" type="ORF">J1C56_24495</name>
</gene>
<keyword evidence="3" id="KW-1185">Reference proteome</keyword>
<accession>A0A9X1AF97</accession>
<proteinExistence type="predicted"/>
<organism evidence="2 3">
    <name type="scientific">Aminobacter anthyllidis</name>
    <dbReference type="NCBI Taxonomy" id="1035067"/>
    <lineage>
        <taxon>Bacteria</taxon>
        <taxon>Pseudomonadati</taxon>
        <taxon>Pseudomonadota</taxon>
        <taxon>Alphaproteobacteria</taxon>
        <taxon>Hyphomicrobiales</taxon>
        <taxon>Phyllobacteriaceae</taxon>
        <taxon>Aminobacter</taxon>
    </lineage>
</organism>
<dbReference type="EMBL" id="JAFLWW010000008">
    <property type="protein sequence ID" value="MBT1158736.1"/>
    <property type="molecule type" value="Genomic_DNA"/>
</dbReference>
<dbReference type="Proteomes" id="UP001138921">
    <property type="component" value="Unassembled WGS sequence"/>
</dbReference>
<evidence type="ECO:0000313" key="3">
    <source>
        <dbReference type="Proteomes" id="UP001138921"/>
    </source>
</evidence>
<sequence length="344" mass="38078">MRRARPALFHSVPHQGRQHRSASRLSHAAQPPTAVADHPVIPTHTPYDGTSKPFAIGLKQAEPRDWIELDSHLEAYLSEKNRLYATIPDKVFVAEPDTRAAQQEVLDLLVAHLIERYPETYRLEGGRCIIGGTDRVVDVANAGDNPLIAASKLVQEDLILMRQGENGWRLTAGSLCFPSSWRLTEKFGKAIHDIHGPVPGFGPGTRMAELIARMFDKLAVLVERFNWSIQADGSLYHPLSDRQRLARSVEADSTFPGADVAAHAFIRVERQTLRKLPVTGDILFTIRIYLDPLAVLARNPDRAQLAASFAEQLLALDHDQLDYKGLAADRDRLVGFLNGIASAG</sequence>
<reference evidence="2" key="1">
    <citation type="journal article" date="2021" name="Microorganisms">
        <title>Phylogenomic Reconstruction and Metabolic Potential of the Genus Aminobacter.</title>
        <authorList>
            <person name="Artuso I."/>
            <person name="Turrini P."/>
            <person name="Pirolo M."/>
            <person name="Lugli G.A."/>
            <person name="Ventura M."/>
            <person name="Visca P."/>
        </authorList>
    </citation>
    <scope>NUCLEOTIDE SEQUENCE</scope>
    <source>
        <strain evidence="2">LMG 26462</strain>
    </source>
</reference>
<name>A0A9X1AF97_9HYPH</name>
<reference evidence="2" key="2">
    <citation type="submission" date="2021-03" db="EMBL/GenBank/DDBJ databases">
        <authorList>
            <person name="Artuso I."/>
            <person name="Turrini P."/>
            <person name="Pirolo M."/>
            <person name="Lugli G.A."/>
            <person name="Ventura M."/>
            <person name="Visca P."/>
        </authorList>
    </citation>
    <scope>NUCLEOTIDE SEQUENCE</scope>
    <source>
        <strain evidence="2">LMG 26462</strain>
    </source>
</reference>
<evidence type="ECO:0000256" key="1">
    <source>
        <dbReference type="SAM" id="MobiDB-lite"/>
    </source>
</evidence>
<comment type="caution">
    <text evidence="2">The sequence shown here is derived from an EMBL/GenBank/DDBJ whole genome shotgun (WGS) entry which is preliminary data.</text>
</comment>
<evidence type="ECO:0000313" key="2">
    <source>
        <dbReference type="EMBL" id="MBT1158736.1"/>
    </source>
</evidence>
<protein>
    <submittedName>
        <fullName evidence="2">DUF3445 domain-containing protein</fullName>
    </submittedName>
</protein>